<dbReference type="EMBL" id="FR687359">
    <property type="protein sequence ID" value="CBW74856.1"/>
    <property type="molecule type" value="Genomic_DNA"/>
</dbReference>
<sequence>MHTVFAGILVLTLFALVLDGIVALAEKRRLK</sequence>
<evidence type="ECO:0000313" key="3">
    <source>
        <dbReference type="Proteomes" id="UP000007437"/>
    </source>
</evidence>
<dbReference type="Proteomes" id="UP000007437">
    <property type="component" value="Chromosome"/>
</dbReference>
<evidence type="ECO:0000256" key="1">
    <source>
        <dbReference type="SAM" id="Phobius"/>
    </source>
</evidence>
<proteinExistence type="predicted"/>
<keyword evidence="1" id="KW-0472">Membrane</keyword>
<gene>
    <name evidence="2" type="ordered locus">RBRH_03746</name>
</gene>
<reference evidence="2 3" key="1">
    <citation type="journal article" date="2011" name="J. Bacteriol.">
        <title>Complete genome sequence of Burkholderia rhizoxinica, an endosymbiont of Rhizopus microsporus.</title>
        <authorList>
            <person name="Lackner G."/>
            <person name="Moebius N."/>
            <person name="Partida-Martinez L."/>
            <person name="Hertweck C."/>
        </authorList>
    </citation>
    <scope>NUCLEOTIDE SEQUENCE [LARGE SCALE GENOMIC DNA]</scope>
    <source>
        <strain evidence="3">DSM 19002 / CIP 109453 / HKI 454</strain>
    </source>
</reference>
<keyword evidence="1" id="KW-1133">Transmembrane helix</keyword>
<organism evidence="2 3">
    <name type="scientific">Mycetohabitans rhizoxinica (strain DSM 19002 / CIP 109453 / HKI 454)</name>
    <name type="common">Paraburkholderia rhizoxinica</name>
    <dbReference type="NCBI Taxonomy" id="882378"/>
    <lineage>
        <taxon>Bacteria</taxon>
        <taxon>Pseudomonadati</taxon>
        <taxon>Pseudomonadota</taxon>
        <taxon>Betaproteobacteria</taxon>
        <taxon>Burkholderiales</taxon>
        <taxon>Burkholderiaceae</taxon>
        <taxon>Mycetohabitans</taxon>
    </lineage>
</organism>
<evidence type="ECO:0000313" key="2">
    <source>
        <dbReference type="EMBL" id="CBW74856.1"/>
    </source>
</evidence>
<keyword evidence="1" id="KW-0812">Transmembrane</keyword>
<dbReference type="HOGENOM" id="CLU_3395579_0_0_4"/>
<dbReference type="STRING" id="882378.RBRH_03746"/>
<feature type="transmembrane region" description="Helical" evidence="1">
    <location>
        <begin position="6"/>
        <end position="25"/>
    </location>
</feature>
<protein>
    <submittedName>
        <fullName evidence="2">ABC transporter permease protein</fullName>
    </submittedName>
</protein>
<accession>E5AQH4</accession>
<dbReference type="AlphaFoldDB" id="E5AQH4"/>
<name>E5AQH4_MYCRK</name>
<dbReference type="KEGG" id="brh:RBRH_03746"/>